<evidence type="ECO:0000313" key="14">
    <source>
        <dbReference type="Proteomes" id="UP000254879"/>
    </source>
</evidence>
<keyword evidence="7 11" id="KW-0408">Iron</keyword>
<evidence type="ECO:0000256" key="6">
    <source>
        <dbReference type="ARBA" id="ARBA00022723"/>
    </source>
</evidence>
<keyword evidence="5 11" id="KW-0004">4Fe-4S</keyword>
<dbReference type="InterPro" id="IPR051318">
    <property type="entry name" value="Fe-S_L-Ser"/>
</dbReference>
<dbReference type="GO" id="GO:0046872">
    <property type="term" value="F:metal ion binding"/>
    <property type="evidence" value="ECO:0007669"/>
    <property type="project" value="UniProtKB-KW"/>
</dbReference>
<evidence type="ECO:0000256" key="1">
    <source>
        <dbReference type="ARBA" id="ARBA00001966"/>
    </source>
</evidence>
<dbReference type="GO" id="GO:0003941">
    <property type="term" value="F:L-serine ammonia-lyase activity"/>
    <property type="evidence" value="ECO:0007669"/>
    <property type="project" value="UniProtKB-UniRule"/>
</dbReference>
<dbReference type="GO" id="GO:0051539">
    <property type="term" value="F:4 iron, 4 sulfur cluster binding"/>
    <property type="evidence" value="ECO:0007669"/>
    <property type="project" value="UniProtKB-UniRule"/>
</dbReference>
<feature type="domain" description="Serine dehydratase-like alpha subunit" evidence="12">
    <location>
        <begin position="15"/>
        <end position="274"/>
    </location>
</feature>
<dbReference type="Proteomes" id="UP000254879">
    <property type="component" value="Unassembled WGS sequence"/>
</dbReference>
<gene>
    <name evidence="13" type="primary">sdhA</name>
    <name evidence="13" type="ORF">NCTC10815_00131</name>
</gene>
<dbReference type="PANTHER" id="PTHR30182">
    <property type="entry name" value="L-SERINE DEHYDRATASE"/>
    <property type="match status" value="1"/>
</dbReference>
<dbReference type="RefSeq" id="WP_256595249.1">
    <property type="nucleotide sequence ID" value="NZ_UGPG01000001.1"/>
</dbReference>
<keyword evidence="6 11" id="KW-0479">Metal-binding</keyword>
<keyword evidence="4 11" id="KW-0312">Gluconeogenesis</keyword>
<comment type="similarity">
    <text evidence="3 11">Belongs to the iron-sulfur dependent L-serine dehydratase family.</text>
</comment>
<dbReference type="EC" id="4.3.1.17" evidence="11"/>
<name>A0A378MBH7_LISGR</name>
<proteinExistence type="inferred from homology"/>
<reference evidence="13 14" key="1">
    <citation type="submission" date="2018-06" db="EMBL/GenBank/DDBJ databases">
        <authorList>
            <consortium name="Pathogen Informatics"/>
            <person name="Doyle S."/>
        </authorList>
    </citation>
    <scope>NUCLEOTIDE SEQUENCE [LARGE SCALE GENOMIC DNA]</scope>
    <source>
        <strain evidence="14">NCTC 10815</strain>
    </source>
</reference>
<comment type="pathway">
    <text evidence="2">Carbohydrate biosynthesis; gluconeogenesis.</text>
</comment>
<organism evidence="13 14">
    <name type="scientific">Listeria grayi</name>
    <name type="common">Listeria murrayi</name>
    <dbReference type="NCBI Taxonomy" id="1641"/>
    <lineage>
        <taxon>Bacteria</taxon>
        <taxon>Bacillati</taxon>
        <taxon>Bacillota</taxon>
        <taxon>Bacilli</taxon>
        <taxon>Bacillales</taxon>
        <taxon>Listeriaceae</taxon>
        <taxon>Listeria</taxon>
    </lineage>
</organism>
<evidence type="ECO:0000256" key="11">
    <source>
        <dbReference type="RuleBase" id="RU366059"/>
    </source>
</evidence>
<evidence type="ECO:0000256" key="9">
    <source>
        <dbReference type="ARBA" id="ARBA00023239"/>
    </source>
</evidence>
<keyword evidence="9 11" id="KW-0456">Lyase</keyword>
<evidence type="ECO:0000256" key="10">
    <source>
        <dbReference type="ARBA" id="ARBA00049406"/>
    </source>
</evidence>
<dbReference type="NCBIfam" id="TIGR00718">
    <property type="entry name" value="sda_alpha"/>
    <property type="match status" value="1"/>
</dbReference>
<evidence type="ECO:0000259" key="12">
    <source>
        <dbReference type="Pfam" id="PF03313"/>
    </source>
</evidence>
<evidence type="ECO:0000256" key="5">
    <source>
        <dbReference type="ARBA" id="ARBA00022485"/>
    </source>
</evidence>
<evidence type="ECO:0000256" key="3">
    <source>
        <dbReference type="ARBA" id="ARBA00008636"/>
    </source>
</evidence>
<accession>A0A378MBH7</accession>
<comment type="cofactor">
    <cofactor evidence="1 11">
        <name>[4Fe-4S] cluster</name>
        <dbReference type="ChEBI" id="CHEBI:49883"/>
    </cofactor>
</comment>
<comment type="catalytic activity">
    <reaction evidence="10 11">
        <text>L-serine = pyruvate + NH4(+)</text>
        <dbReference type="Rhea" id="RHEA:19169"/>
        <dbReference type="ChEBI" id="CHEBI:15361"/>
        <dbReference type="ChEBI" id="CHEBI:28938"/>
        <dbReference type="ChEBI" id="CHEBI:33384"/>
        <dbReference type="EC" id="4.3.1.17"/>
    </reaction>
</comment>
<keyword evidence="8 11" id="KW-0411">Iron-sulfur</keyword>
<dbReference type="InterPro" id="IPR005130">
    <property type="entry name" value="Ser_deHydtase-like_asu"/>
</dbReference>
<evidence type="ECO:0000256" key="8">
    <source>
        <dbReference type="ARBA" id="ARBA00023014"/>
    </source>
</evidence>
<dbReference type="GO" id="GO:0006094">
    <property type="term" value="P:gluconeogenesis"/>
    <property type="evidence" value="ECO:0007669"/>
    <property type="project" value="UniProtKB-KW"/>
</dbReference>
<dbReference type="InterPro" id="IPR004642">
    <property type="entry name" value="Ser_deHydtase_asu"/>
</dbReference>
<dbReference type="AlphaFoldDB" id="A0A378MBH7"/>
<evidence type="ECO:0000256" key="7">
    <source>
        <dbReference type="ARBA" id="ARBA00023004"/>
    </source>
</evidence>
<dbReference type="Pfam" id="PF03313">
    <property type="entry name" value="SDH_alpha"/>
    <property type="match status" value="1"/>
</dbReference>
<evidence type="ECO:0000313" key="13">
    <source>
        <dbReference type="EMBL" id="STY42883.1"/>
    </source>
</evidence>
<sequence>MFRTVAELVEIATKENITIAELMIRREMSIAGTPREEIVQAMEHNLEVMEQAIENGEAGVTSTTGLTGGDATLIKAYIEKGNFLSGPVLLDAVAKAVATNEVNAAMGIICATPTAGSAGVVPGVLFAVRDKLGLSKADMVDFLFTAGAFGYVVANNAFISGAAGGCQAEIGSASAMASAAVVAAAGGTPEQSAHAMAITMKNMLGLVCDPVAGLVEVPCIKRNALGASQAIISADMALAGVTSRIPCDEVIEAMYRVGLQMPGSLRETAEGGLAATPTGRAIQQRIFGLSPENTSDESI</sequence>
<evidence type="ECO:0000256" key="2">
    <source>
        <dbReference type="ARBA" id="ARBA00004742"/>
    </source>
</evidence>
<dbReference type="EMBL" id="UGPG01000001">
    <property type="protein sequence ID" value="STY42883.1"/>
    <property type="molecule type" value="Genomic_DNA"/>
</dbReference>
<dbReference type="PANTHER" id="PTHR30182:SF1">
    <property type="entry name" value="L-SERINE DEHYDRATASE 1"/>
    <property type="match status" value="1"/>
</dbReference>
<evidence type="ECO:0000256" key="4">
    <source>
        <dbReference type="ARBA" id="ARBA00022432"/>
    </source>
</evidence>
<protein>
    <recommendedName>
        <fullName evidence="11">L-serine dehydratase</fullName>
        <ecNumber evidence="11">4.3.1.17</ecNumber>
    </recommendedName>
</protein>